<keyword evidence="1" id="KW-0347">Helicase</keyword>
<dbReference type="InterPro" id="IPR001650">
    <property type="entry name" value="Helicase_C-like"/>
</dbReference>
<dbReference type="GO" id="GO:0016787">
    <property type="term" value="F:hydrolase activity"/>
    <property type="evidence" value="ECO:0007669"/>
    <property type="project" value="InterPro"/>
</dbReference>
<dbReference type="OMA" id="DKWLCEG"/>
<dbReference type="InterPro" id="IPR014001">
    <property type="entry name" value="Helicase_ATP-bd"/>
</dbReference>
<dbReference type="PANTHER" id="PTHR47396">
    <property type="entry name" value="TYPE I RESTRICTION ENZYME ECOKI R PROTEIN"/>
    <property type="match status" value="1"/>
</dbReference>
<keyword evidence="5" id="KW-1185">Reference proteome</keyword>
<dbReference type="GO" id="GO:0005759">
    <property type="term" value="C:mitochondrial matrix"/>
    <property type="evidence" value="ECO:0007669"/>
    <property type="project" value="TreeGrafter"/>
</dbReference>
<dbReference type="InterPro" id="IPR050742">
    <property type="entry name" value="Helicase_Restrict-Modif_Enz"/>
</dbReference>
<keyword evidence="1" id="KW-0547">Nucleotide-binding</keyword>
<evidence type="ECO:0000256" key="1">
    <source>
        <dbReference type="ARBA" id="ARBA00022806"/>
    </source>
</evidence>
<dbReference type="PANTHER" id="PTHR47396:SF1">
    <property type="entry name" value="ATP-DEPENDENT HELICASE IRC3-RELATED"/>
    <property type="match status" value="1"/>
</dbReference>
<dbReference type="EMBL" id="LT598492">
    <property type="protein sequence ID" value="SCW01205.1"/>
    <property type="molecule type" value="Genomic_DNA"/>
</dbReference>
<feature type="domain" description="Helicase ATP-binding" evidence="2">
    <location>
        <begin position="48"/>
        <end position="210"/>
    </location>
</feature>
<dbReference type="GO" id="GO:0000403">
    <property type="term" value="F:Y-form DNA binding"/>
    <property type="evidence" value="ECO:0007669"/>
    <property type="project" value="TreeGrafter"/>
</dbReference>
<dbReference type="InterPro" id="IPR027417">
    <property type="entry name" value="P-loop_NTPase"/>
</dbReference>
<reference evidence="4 5" key="1">
    <citation type="submission" date="2016-03" db="EMBL/GenBank/DDBJ databases">
        <authorList>
            <person name="Devillers H."/>
        </authorList>
    </citation>
    <scope>NUCLEOTIDE SEQUENCE [LARGE SCALE GENOMIC DNA]</scope>
    <source>
        <strain evidence="4">CBS 6772</strain>
    </source>
</reference>
<evidence type="ECO:0000259" key="3">
    <source>
        <dbReference type="PROSITE" id="PS51194"/>
    </source>
</evidence>
<dbReference type="GO" id="GO:0032042">
    <property type="term" value="P:mitochondrial DNA metabolic process"/>
    <property type="evidence" value="ECO:0007669"/>
    <property type="project" value="TreeGrafter"/>
</dbReference>
<feature type="domain" description="Helicase C-terminal" evidence="3">
    <location>
        <begin position="264"/>
        <end position="440"/>
    </location>
</feature>
<dbReference type="PROSITE" id="PS51192">
    <property type="entry name" value="HELICASE_ATP_BIND_1"/>
    <property type="match status" value="1"/>
</dbReference>
<dbReference type="AlphaFoldDB" id="A0A1G4MBK5"/>
<dbReference type="Gene3D" id="3.40.50.300">
    <property type="entry name" value="P-loop containing nucleotide triphosphate hydrolases"/>
    <property type="match status" value="2"/>
</dbReference>
<dbReference type="SUPFAM" id="SSF52540">
    <property type="entry name" value="P-loop containing nucleoside triphosphate hydrolases"/>
    <property type="match status" value="1"/>
</dbReference>
<dbReference type="GO" id="GO:0036121">
    <property type="term" value="F:double-stranded DNA helicase activity"/>
    <property type="evidence" value="ECO:0007669"/>
    <property type="project" value="TreeGrafter"/>
</dbReference>
<dbReference type="GO" id="GO:0005524">
    <property type="term" value="F:ATP binding"/>
    <property type="evidence" value="ECO:0007669"/>
    <property type="project" value="InterPro"/>
</dbReference>
<dbReference type="Pfam" id="PF00271">
    <property type="entry name" value="Helicase_C"/>
    <property type="match status" value="1"/>
</dbReference>
<dbReference type="CDD" id="cd18799">
    <property type="entry name" value="SF2_C_EcoAI-like"/>
    <property type="match status" value="1"/>
</dbReference>
<protein>
    <submittedName>
        <fullName evidence="4">LAFE_0D07404g1_1</fullName>
    </submittedName>
</protein>
<dbReference type="SMART" id="SM00487">
    <property type="entry name" value="DEXDc"/>
    <property type="match status" value="1"/>
</dbReference>
<sequence length="689" mass="78052">MSMLKTGQTLNLLVRRRFISISSLTVARYYSACTLRDYQQECIDKCISSISQGKRRIGVSIATGGGKTVIFSNLIEQLRRVSGKHAYKTLILVHRRELALQACNTLKRSFPHLNVQVEMGKYKCNPQVCDVIIASVQSLIRRLPQYDRKMMDLIIIDEAHHAAANSYVEILKHFGADHKESTTPVVGFSATFERADNKALSRVMDEIVFHRGILEMIDDKWLCEGKFTTIDVKVDLSDVAVVGADFNLDRLSGVMNTEEVNRIVLQTYLQKKRDHNLKSTLLFGCDVRHVTSLFELFQGHGINAQIVTAKTRQNERDAIVQDFKEGKIEVLMNCGIFTEGTDLPNIDCILLCRPTKSRSLLVQMIGRGLRLHHGKDYCHIIDFVGVSNVGVVSVPTLAGVNSDGVTLDEATLKDLEQIKLSIIQKQQEYENSIKAEKDREKLLHKQFQQMLENANTFDLTLTTYNDFKSFCEQIDSNHDDVSIDALSDPAKEAKLIKDSVYPWVKFAKDAWAMPLDSGHHLRLYKEKCLDQTSHNYVLKLYTEIPYKCREQSGIRFIPSKVKSSTNLVQVVGSLNALVEELSKRVNNSFVASNVPGSKNFTKFANWRSTSSSPKQRQLIKKKLKDYYLKSEQQLNKGSNIVTIPDIDSYVNKITKGEASNILFALKLAPVYPLNSILKVLRYRKEQLST</sequence>
<proteinExistence type="predicted"/>
<gene>
    <name evidence="4" type="ORF">LAFE_0D07404G</name>
</gene>
<evidence type="ECO:0000313" key="4">
    <source>
        <dbReference type="EMBL" id="SCW01205.1"/>
    </source>
</evidence>
<dbReference type="OrthoDB" id="16911at2759"/>
<dbReference type="GO" id="GO:0061749">
    <property type="term" value="F:forked DNA-dependent helicase activity"/>
    <property type="evidence" value="ECO:0007669"/>
    <property type="project" value="TreeGrafter"/>
</dbReference>
<dbReference type="GO" id="GO:0070125">
    <property type="term" value="P:mitochondrial translational elongation"/>
    <property type="evidence" value="ECO:0007669"/>
    <property type="project" value="TreeGrafter"/>
</dbReference>
<dbReference type="Proteomes" id="UP000190831">
    <property type="component" value="Chromosome D"/>
</dbReference>
<dbReference type="STRING" id="4955.A0A1G4MBK5"/>
<dbReference type="CDD" id="cd18032">
    <property type="entry name" value="DEXHc_RE_I_III_res"/>
    <property type="match status" value="1"/>
</dbReference>
<dbReference type="InterPro" id="IPR006935">
    <property type="entry name" value="Helicase/UvrB_N"/>
</dbReference>
<dbReference type="PROSITE" id="PS51194">
    <property type="entry name" value="HELICASE_CTER"/>
    <property type="match status" value="1"/>
</dbReference>
<evidence type="ECO:0000259" key="2">
    <source>
        <dbReference type="PROSITE" id="PS51192"/>
    </source>
</evidence>
<organism evidence="4 5">
    <name type="scientific">Lachancea fermentati</name>
    <name type="common">Zygosaccharomyces fermentati</name>
    <dbReference type="NCBI Taxonomy" id="4955"/>
    <lineage>
        <taxon>Eukaryota</taxon>
        <taxon>Fungi</taxon>
        <taxon>Dikarya</taxon>
        <taxon>Ascomycota</taxon>
        <taxon>Saccharomycotina</taxon>
        <taxon>Saccharomycetes</taxon>
        <taxon>Saccharomycetales</taxon>
        <taxon>Saccharomycetaceae</taxon>
        <taxon>Lachancea</taxon>
    </lineage>
</organism>
<keyword evidence="1" id="KW-0378">Hydrolase</keyword>
<dbReference type="Pfam" id="PF04851">
    <property type="entry name" value="ResIII"/>
    <property type="match status" value="1"/>
</dbReference>
<accession>A0A1G4MBK5</accession>
<dbReference type="SMART" id="SM00490">
    <property type="entry name" value="HELICc"/>
    <property type="match status" value="1"/>
</dbReference>
<keyword evidence="1" id="KW-0067">ATP-binding</keyword>
<evidence type="ECO:0000313" key="5">
    <source>
        <dbReference type="Proteomes" id="UP000190831"/>
    </source>
</evidence>
<name>A0A1G4MBK5_LACFM</name>